<name>A0A1F5UNZ4_FRAXR</name>
<evidence type="ECO:0000256" key="1">
    <source>
        <dbReference type="SAM" id="Coils"/>
    </source>
</evidence>
<keyword evidence="2" id="KW-0812">Transmembrane</keyword>
<feature type="transmembrane region" description="Helical" evidence="2">
    <location>
        <begin position="201"/>
        <end position="219"/>
    </location>
</feature>
<sequence length="220" mass="24348">MRGLVTRWTLLVFVLLLTGASALTRADGPVVSSPGVFTDVPASHWAAENLKYLLDRGVIQGLPNGQFQGDRSPSRYEVATLLSRALHYVEKDGPISQQIAPDDLKVLQDLIFKISDRLQQIGSEVDGMKNTNPQMDPDLAERIKNLETQSKEIQDLRTQVQQDQQTIRDLKNQVTQFQIKASTTSEEAVTQMNQQILANRIIGIAALLFAVVGIALATLR</sequence>
<evidence type="ECO:0000313" key="5">
    <source>
        <dbReference type="EMBL" id="OGF52864.1"/>
    </source>
</evidence>
<comment type="caution">
    <text evidence="5">The sequence shown here is derived from an EMBL/GenBank/DDBJ whole genome shotgun (WGS) entry which is preliminary data.</text>
</comment>
<evidence type="ECO:0000256" key="2">
    <source>
        <dbReference type="SAM" id="Phobius"/>
    </source>
</evidence>
<dbReference type="STRING" id="1817864.A2Z21_04170"/>
<dbReference type="SUPFAM" id="SSF58100">
    <property type="entry name" value="Bacterial hemolysins"/>
    <property type="match status" value="1"/>
</dbReference>
<dbReference type="Pfam" id="PF00395">
    <property type="entry name" value="SLH"/>
    <property type="match status" value="1"/>
</dbReference>
<gene>
    <name evidence="5" type="ORF">A2Z21_04170</name>
</gene>
<dbReference type="PANTHER" id="PTHR43308:SF1">
    <property type="entry name" value="OUTER MEMBRANE PROTEIN ALPHA"/>
    <property type="match status" value="1"/>
</dbReference>
<evidence type="ECO:0000313" key="6">
    <source>
        <dbReference type="Proteomes" id="UP000179157"/>
    </source>
</evidence>
<protein>
    <recommendedName>
        <fullName evidence="4">SLH domain-containing protein</fullName>
    </recommendedName>
</protein>
<evidence type="ECO:0000256" key="3">
    <source>
        <dbReference type="SAM" id="SignalP"/>
    </source>
</evidence>
<organism evidence="5 6">
    <name type="scientific">Fraserbacteria sp. (strain RBG_16_55_9)</name>
    <dbReference type="NCBI Taxonomy" id="1817864"/>
    <lineage>
        <taxon>Bacteria</taxon>
        <taxon>Candidatus Fraseribacteriota</taxon>
    </lineage>
</organism>
<accession>A0A1F5UNZ4</accession>
<feature type="coiled-coil region" evidence="1">
    <location>
        <begin position="139"/>
        <end position="180"/>
    </location>
</feature>
<proteinExistence type="predicted"/>
<dbReference type="PANTHER" id="PTHR43308">
    <property type="entry name" value="OUTER MEMBRANE PROTEIN ALPHA-RELATED"/>
    <property type="match status" value="1"/>
</dbReference>
<reference evidence="5 6" key="1">
    <citation type="journal article" date="2016" name="Nat. Commun.">
        <title>Thousands of microbial genomes shed light on interconnected biogeochemical processes in an aquifer system.</title>
        <authorList>
            <person name="Anantharaman K."/>
            <person name="Brown C.T."/>
            <person name="Hug L.A."/>
            <person name="Sharon I."/>
            <person name="Castelle C.J."/>
            <person name="Probst A.J."/>
            <person name="Thomas B.C."/>
            <person name="Singh A."/>
            <person name="Wilkins M.J."/>
            <person name="Karaoz U."/>
            <person name="Brodie E.L."/>
            <person name="Williams K.H."/>
            <person name="Hubbard S.S."/>
            <person name="Banfield J.F."/>
        </authorList>
    </citation>
    <scope>NUCLEOTIDE SEQUENCE [LARGE SCALE GENOMIC DNA]</scope>
    <source>
        <strain evidence="6">RBG_16_55_9</strain>
    </source>
</reference>
<dbReference type="PROSITE" id="PS51272">
    <property type="entry name" value="SLH"/>
    <property type="match status" value="1"/>
</dbReference>
<dbReference type="InterPro" id="IPR051465">
    <property type="entry name" value="Cell_Envelope_Struct_Comp"/>
</dbReference>
<dbReference type="AlphaFoldDB" id="A0A1F5UNZ4"/>
<feature type="chain" id="PRO_5009521698" description="SLH domain-containing protein" evidence="3">
    <location>
        <begin position="27"/>
        <end position="220"/>
    </location>
</feature>
<dbReference type="InterPro" id="IPR001119">
    <property type="entry name" value="SLH_dom"/>
</dbReference>
<evidence type="ECO:0000259" key="4">
    <source>
        <dbReference type="PROSITE" id="PS51272"/>
    </source>
</evidence>
<feature type="domain" description="SLH" evidence="4">
    <location>
        <begin position="33"/>
        <end position="96"/>
    </location>
</feature>
<keyword evidence="1" id="KW-0175">Coiled coil</keyword>
<keyword evidence="2" id="KW-0472">Membrane</keyword>
<keyword evidence="2" id="KW-1133">Transmembrane helix</keyword>
<keyword evidence="3" id="KW-0732">Signal</keyword>
<feature type="signal peptide" evidence="3">
    <location>
        <begin position="1"/>
        <end position="26"/>
    </location>
</feature>
<dbReference type="Proteomes" id="UP000179157">
    <property type="component" value="Unassembled WGS sequence"/>
</dbReference>
<dbReference type="EMBL" id="MFGX01000125">
    <property type="protein sequence ID" value="OGF52864.1"/>
    <property type="molecule type" value="Genomic_DNA"/>
</dbReference>